<dbReference type="PANTHER" id="PTHR16151:SF2">
    <property type="entry name" value="HAUS AUGMIN-LIKE COMPLEX SUBUNIT 6"/>
    <property type="match status" value="1"/>
</dbReference>
<dbReference type="Proteomes" id="UP000655225">
    <property type="component" value="Unassembled WGS sequence"/>
</dbReference>
<accession>A0A834ZML7</accession>
<reference evidence="2 3" key="1">
    <citation type="submission" date="2020-04" db="EMBL/GenBank/DDBJ databases">
        <title>Plant Genome Project.</title>
        <authorList>
            <person name="Zhang R.-G."/>
        </authorList>
    </citation>
    <scope>NUCLEOTIDE SEQUENCE [LARGE SCALE GENOMIC DNA]</scope>
    <source>
        <strain evidence="2">YNK0</strain>
        <tissue evidence="2">Leaf</tissue>
    </source>
</reference>
<feature type="region of interest" description="Disordered" evidence="1">
    <location>
        <begin position="43"/>
        <end position="69"/>
    </location>
</feature>
<gene>
    <name evidence="2" type="ORF">HHK36_007524</name>
</gene>
<dbReference type="EMBL" id="JABCRI010000004">
    <property type="protein sequence ID" value="KAF8408375.1"/>
    <property type="molecule type" value="Genomic_DNA"/>
</dbReference>
<dbReference type="PANTHER" id="PTHR16151">
    <property type="entry name" value="HAUS AUGMIN-LIKE COMPLEX SUBUNIT 6"/>
    <property type="match status" value="1"/>
</dbReference>
<evidence type="ECO:0000313" key="3">
    <source>
        <dbReference type="Proteomes" id="UP000655225"/>
    </source>
</evidence>
<dbReference type="InterPro" id="IPR026797">
    <property type="entry name" value="HAUS_6"/>
</dbReference>
<name>A0A834ZML7_TETSI</name>
<sequence length="313" mass="34229">MILFSSAFDQVVQGIITEFESQGRFREAIQGFRHLRHVVGRGPNLAKANDGESPELLRSAPDGGTSGHAESLAATLAEHQQHLSSIQVLINQLKELTPAIQKSIAELIEEANSISSTLPPMTKYRGRSPSPIQAHSNGRTLENSIDEVTEATSKLSTVQLEKTGFSPVDPETKAVLIRSKRPFVSALDTSLLKNCPSDSPLGSKYELPNLLNERDSLHDYVSQVNGFLSFTGSNNGASNTRMFYDLVEAQDQVYSPSLIMEASILADSYEDLLESLSSYGVRYMMLALPLGMVCLRNDGLLLLSETETALMDH</sequence>
<protein>
    <submittedName>
        <fullName evidence="2">Uncharacterized protein</fullName>
    </submittedName>
</protein>
<evidence type="ECO:0000256" key="1">
    <source>
        <dbReference type="SAM" id="MobiDB-lite"/>
    </source>
</evidence>
<dbReference type="AlphaFoldDB" id="A0A834ZML7"/>
<organism evidence="2 3">
    <name type="scientific">Tetracentron sinense</name>
    <name type="common">Spur-leaf</name>
    <dbReference type="NCBI Taxonomy" id="13715"/>
    <lineage>
        <taxon>Eukaryota</taxon>
        <taxon>Viridiplantae</taxon>
        <taxon>Streptophyta</taxon>
        <taxon>Embryophyta</taxon>
        <taxon>Tracheophyta</taxon>
        <taxon>Spermatophyta</taxon>
        <taxon>Magnoliopsida</taxon>
        <taxon>Trochodendrales</taxon>
        <taxon>Trochodendraceae</taxon>
        <taxon>Tetracentron</taxon>
    </lineage>
</organism>
<proteinExistence type="predicted"/>
<dbReference type="GO" id="GO:1990498">
    <property type="term" value="C:mitotic spindle microtubule"/>
    <property type="evidence" value="ECO:0007669"/>
    <property type="project" value="TreeGrafter"/>
</dbReference>
<comment type="caution">
    <text evidence="2">The sequence shown here is derived from an EMBL/GenBank/DDBJ whole genome shotgun (WGS) entry which is preliminary data.</text>
</comment>
<dbReference type="GO" id="GO:0070652">
    <property type="term" value="C:HAUS complex"/>
    <property type="evidence" value="ECO:0007669"/>
    <property type="project" value="InterPro"/>
</dbReference>
<dbReference type="OrthoDB" id="1939337at2759"/>
<dbReference type="GO" id="GO:0008017">
    <property type="term" value="F:microtubule binding"/>
    <property type="evidence" value="ECO:0007669"/>
    <property type="project" value="TreeGrafter"/>
</dbReference>
<dbReference type="GO" id="GO:0051225">
    <property type="term" value="P:spindle assembly"/>
    <property type="evidence" value="ECO:0007669"/>
    <property type="project" value="InterPro"/>
</dbReference>
<evidence type="ECO:0000313" key="2">
    <source>
        <dbReference type="EMBL" id="KAF8408375.1"/>
    </source>
</evidence>
<keyword evidence="3" id="KW-1185">Reference proteome</keyword>